<keyword evidence="3" id="KW-1185">Reference proteome</keyword>
<proteinExistence type="predicted"/>
<dbReference type="Proteomes" id="UP000663877">
    <property type="component" value="Unassembled WGS sequence"/>
</dbReference>
<dbReference type="OrthoDB" id="9970215at2759"/>
<gene>
    <name evidence="1" type="ORF">BJG266_LOCUS15300</name>
    <name evidence="2" type="ORF">QVE165_LOCUS14550</name>
</gene>
<protein>
    <submittedName>
        <fullName evidence="1">Uncharacterized protein</fullName>
    </submittedName>
</protein>
<organism evidence="1 4">
    <name type="scientific">Adineta steineri</name>
    <dbReference type="NCBI Taxonomy" id="433720"/>
    <lineage>
        <taxon>Eukaryota</taxon>
        <taxon>Metazoa</taxon>
        <taxon>Spiralia</taxon>
        <taxon>Gnathifera</taxon>
        <taxon>Rotifera</taxon>
        <taxon>Eurotatoria</taxon>
        <taxon>Bdelloidea</taxon>
        <taxon>Adinetida</taxon>
        <taxon>Adinetidae</taxon>
        <taxon>Adineta</taxon>
    </lineage>
</organism>
<dbReference type="Proteomes" id="UP000663832">
    <property type="component" value="Unassembled WGS sequence"/>
</dbReference>
<evidence type="ECO:0000313" key="2">
    <source>
        <dbReference type="EMBL" id="CAF0993908.1"/>
    </source>
</evidence>
<reference evidence="1" key="1">
    <citation type="submission" date="2021-02" db="EMBL/GenBank/DDBJ databases">
        <authorList>
            <person name="Nowell W R."/>
        </authorList>
    </citation>
    <scope>NUCLEOTIDE SEQUENCE</scope>
</reference>
<evidence type="ECO:0000313" key="3">
    <source>
        <dbReference type="Proteomes" id="UP000663832"/>
    </source>
</evidence>
<sequence length="133" mass="15443">MNSNHHNNKKKSNICSFTFISQAQIPVYVTGVERSWNFLKLEFDRQSDGLPSANARYYQTLYTGPKLFAVDDNDVVYYHDAEQWTPYSSASIITYSYDSDFVEDEDESNDVCVLSPDFHYEEILNKRQVSLSQ</sequence>
<evidence type="ECO:0000313" key="4">
    <source>
        <dbReference type="Proteomes" id="UP000663877"/>
    </source>
</evidence>
<accession>A0A814FYG9</accession>
<name>A0A814FYG9_9BILA</name>
<comment type="caution">
    <text evidence="1">The sequence shown here is derived from an EMBL/GenBank/DDBJ whole genome shotgun (WGS) entry which is preliminary data.</text>
</comment>
<dbReference type="EMBL" id="CAJNOI010000067">
    <property type="protein sequence ID" value="CAF0989230.1"/>
    <property type="molecule type" value="Genomic_DNA"/>
</dbReference>
<dbReference type="EMBL" id="CAJNOM010000077">
    <property type="protein sequence ID" value="CAF0993908.1"/>
    <property type="molecule type" value="Genomic_DNA"/>
</dbReference>
<evidence type="ECO:0000313" key="1">
    <source>
        <dbReference type="EMBL" id="CAF0989230.1"/>
    </source>
</evidence>
<dbReference type="AlphaFoldDB" id="A0A814FYG9"/>